<dbReference type="EMBL" id="CADIKI010000002">
    <property type="protein sequence ID" value="CAB3780917.1"/>
    <property type="molecule type" value="Genomic_DNA"/>
</dbReference>
<evidence type="ECO:0000313" key="3">
    <source>
        <dbReference type="Proteomes" id="UP000494252"/>
    </source>
</evidence>
<accession>A0A6J5FIA9</accession>
<keyword evidence="3" id="KW-1185">Reference proteome</keyword>
<sequence length="178" mass="20582">MDLLLSKKLKDVKKLCRDKTINVSDFVNIVVACDAGILPWLHQISHRDFLPPHLDLTEDDRRAIATNGVGRLNPVALKAFGKITQTFEERRFLVGHMFYLPDHTRWTFFYFDQRDTNVAENHFKGGAHVHAQSHLMPGRTPTEVWREFHEGNPDMKGSYHVRWDDPKRRRGSAPTPGL</sequence>
<reference evidence="2 3" key="1">
    <citation type="submission" date="2020-04" db="EMBL/GenBank/DDBJ databases">
        <authorList>
            <person name="De Canck E."/>
        </authorList>
    </citation>
    <scope>NUCLEOTIDE SEQUENCE [LARGE SCALE GENOMIC DNA]</scope>
    <source>
        <strain evidence="2 3">LMG 27177</strain>
    </source>
</reference>
<gene>
    <name evidence="2" type="ORF">LMG27177_01025</name>
</gene>
<organism evidence="2 3">
    <name type="scientific">Paraburkholderia fynbosensis</name>
    <dbReference type="NCBI Taxonomy" id="1200993"/>
    <lineage>
        <taxon>Bacteria</taxon>
        <taxon>Pseudomonadati</taxon>
        <taxon>Pseudomonadota</taxon>
        <taxon>Betaproteobacteria</taxon>
        <taxon>Burkholderiales</taxon>
        <taxon>Burkholderiaceae</taxon>
        <taxon>Paraburkholderia</taxon>
    </lineage>
</organism>
<name>A0A6J5FIA9_9BURK</name>
<dbReference type="RefSeq" id="WP_175158378.1">
    <property type="nucleotide sequence ID" value="NZ_CADIKI010000002.1"/>
</dbReference>
<evidence type="ECO:0000313" key="2">
    <source>
        <dbReference type="EMBL" id="CAB3780917.1"/>
    </source>
</evidence>
<dbReference type="Proteomes" id="UP000494252">
    <property type="component" value="Unassembled WGS sequence"/>
</dbReference>
<protein>
    <submittedName>
        <fullName evidence="2">Uncharacterized protein</fullName>
    </submittedName>
</protein>
<feature type="region of interest" description="Disordered" evidence="1">
    <location>
        <begin position="156"/>
        <end position="178"/>
    </location>
</feature>
<proteinExistence type="predicted"/>
<evidence type="ECO:0000256" key="1">
    <source>
        <dbReference type="SAM" id="MobiDB-lite"/>
    </source>
</evidence>
<dbReference type="AlphaFoldDB" id="A0A6J5FIA9"/>